<dbReference type="GeneID" id="18935749"/>
<accession>F4R899</accession>
<proteinExistence type="predicted"/>
<feature type="compositionally biased region" description="Polar residues" evidence="1">
    <location>
        <begin position="1"/>
        <end position="15"/>
    </location>
</feature>
<dbReference type="RefSeq" id="XP_007405286.1">
    <property type="nucleotide sequence ID" value="XM_007405224.1"/>
</dbReference>
<dbReference type="KEGG" id="mlr:MELLADRAFT_90986"/>
<dbReference type="Proteomes" id="UP000001072">
    <property type="component" value="Unassembled WGS sequence"/>
</dbReference>
<dbReference type="EMBL" id="GL883092">
    <property type="protein sequence ID" value="EGG11651.1"/>
    <property type="molecule type" value="Genomic_DNA"/>
</dbReference>
<dbReference type="VEuPathDB" id="FungiDB:MELLADRAFT_90986"/>
<dbReference type="AlphaFoldDB" id="F4R899"/>
<dbReference type="HOGENOM" id="CLU_030194_0_0_1"/>
<keyword evidence="3" id="KW-1185">Reference proteome</keyword>
<name>F4R899_MELLP</name>
<dbReference type="OrthoDB" id="2512938at2759"/>
<evidence type="ECO:0000313" key="3">
    <source>
        <dbReference type="Proteomes" id="UP000001072"/>
    </source>
</evidence>
<sequence length="401" mass="44354">MSSQTSRAQPYSLSTPRVPRTPSLGATALARAQRGLNGGTNEGLGNDAGSRDGAATDRILAAISKVEREMIVLSDHIHQELSTMALRVEEEIATLTNNVDEDIASVSDKLDQKFITVSNKLDQATDVVDALRANGPVVVQPPAASNTLPGPPSTPEPWNYSNEVKDRVYHFAYDCVSLAEIASYTALESPNGDVIVHSLFNTIKRKIREIPGDWATPQLPPVVNGIQDVAATQRYTTLVKDAGKHARERLHKEVLHNIRKNEGSTVPSLKRLAHRIAKHCNRTEEHRDVDTLWAQTAWTQRVRIAYLRREAICIFQSVRAGGGTANIWHRVDSQLHLLAQEEPLYASAFYKIIYDEDRATFDGKGYFVDIDVGVTFDLPSDEEIREKMQVLEGAGPMALDD</sequence>
<evidence type="ECO:0000256" key="1">
    <source>
        <dbReference type="SAM" id="MobiDB-lite"/>
    </source>
</evidence>
<evidence type="ECO:0000313" key="2">
    <source>
        <dbReference type="EMBL" id="EGG11651.1"/>
    </source>
</evidence>
<reference evidence="3" key="1">
    <citation type="journal article" date="2011" name="Proc. Natl. Acad. Sci. U.S.A.">
        <title>Obligate biotrophy features unraveled by the genomic analysis of rust fungi.</title>
        <authorList>
            <person name="Duplessis S."/>
            <person name="Cuomo C.A."/>
            <person name="Lin Y.-C."/>
            <person name="Aerts A."/>
            <person name="Tisserant E."/>
            <person name="Veneault-Fourrey C."/>
            <person name="Joly D.L."/>
            <person name="Hacquard S."/>
            <person name="Amselem J."/>
            <person name="Cantarel B.L."/>
            <person name="Chiu R."/>
            <person name="Coutinho P.M."/>
            <person name="Feau N."/>
            <person name="Field M."/>
            <person name="Frey P."/>
            <person name="Gelhaye E."/>
            <person name="Goldberg J."/>
            <person name="Grabherr M.G."/>
            <person name="Kodira C.D."/>
            <person name="Kohler A."/>
            <person name="Kuees U."/>
            <person name="Lindquist E.A."/>
            <person name="Lucas S.M."/>
            <person name="Mago R."/>
            <person name="Mauceli E."/>
            <person name="Morin E."/>
            <person name="Murat C."/>
            <person name="Pangilinan J.L."/>
            <person name="Park R."/>
            <person name="Pearson M."/>
            <person name="Quesneville H."/>
            <person name="Rouhier N."/>
            <person name="Sakthikumar S."/>
            <person name="Salamov A.A."/>
            <person name="Schmutz J."/>
            <person name="Selles B."/>
            <person name="Shapiro H."/>
            <person name="Tanguay P."/>
            <person name="Tuskan G.A."/>
            <person name="Henrissat B."/>
            <person name="Van de Peer Y."/>
            <person name="Rouze P."/>
            <person name="Ellis J.G."/>
            <person name="Dodds P.N."/>
            <person name="Schein J.E."/>
            <person name="Zhong S."/>
            <person name="Hamelin R.C."/>
            <person name="Grigoriev I.V."/>
            <person name="Szabo L.J."/>
            <person name="Martin F."/>
        </authorList>
    </citation>
    <scope>NUCLEOTIDE SEQUENCE [LARGE SCALE GENOMIC DNA]</scope>
    <source>
        <strain evidence="3">98AG31 / pathotype 3-4-7</strain>
    </source>
</reference>
<dbReference type="InParanoid" id="F4R899"/>
<feature type="region of interest" description="Disordered" evidence="1">
    <location>
        <begin position="1"/>
        <end position="23"/>
    </location>
</feature>
<protein>
    <submittedName>
        <fullName evidence="2">Uncharacterized protein</fullName>
    </submittedName>
</protein>
<organism evidence="3">
    <name type="scientific">Melampsora larici-populina (strain 98AG31 / pathotype 3-4-7)</name>
    <name type="common">Poplar leaf rust fungus</name>
    <dbReference type="NCBI Taxonomy" id="747676"/>
    <lineage>
        <taxon>Eukaryota</taxon>
        <taxon>Fungi</taxon>
        <taxon>Dikarya</taxon>
        <taxon>Basidiomycota</taxon>
        <taxon>Pucciniomycotina</taxon>
        <taxon>Pucciniomycetes</taxon>
        <taxon>Pucciniales</taxon>
        <taxon>Melampsoraceae</taxon>
        <taxon>Melampsora</taxon>
    </lineage>
</organism>
<gene>
    <name evidence="2" type="ORF">MELLADRAFT_90986</name>
</gene>